<sequence length="254" mass="27506">MGQGSIHGPVGFVFFLLLSSSVCQSADHSQTGSIIHRLLTKVSDRTFGSQRLGPAWTDTSLAHCVASCFSRYASKCQTVMFNPRANLCTPGSFIRKSQSGSTLAPTRTEGFLYAARACDTSDEFEVLSSAQASACVRMSNVSLNHQQAKEFCTGLGAHLFVARSMEKLNLLPHGVRILIGLTDTETEGVFVWDDNGDVFDPALNDLIFRAGEPSNYNDSEDCVTVIPNSLTPSGNDIACSIEKFTFACERPMLV</sequence>
<dbReference type="EMBL" id="RQTK01001260">
    <property type="protein sequence ID" value="RUS71173.1"/>
    <property type="molecule type" value="Genomic_DNA"/>
</dbReference>
<evidence type="ECO:0000259" key="2">
    <source>
        <dbReference type="PROSITE" id="PS50041"/>
    </source>
</evidence>
<reference evidence="3 4" key="1">
    <citation type="submission" date="2019-01" db="EMBL/GenBank/DDBJ databases">
        <title>A draft genome assembly of the solar-powered sea slug Elysia chlorotica.</title>
        <authorList>
            <person name="Cai H."/>
            <person name="Li Q."/>
            <person name="Fang X."/>
            <person name="Li J."/>
            <person name="Curtis N.E."/>
            <person name="Altenburger A."/>
            <person name="Shibata T."/>
            <person name="Feng M."/>
            <person name="Maeda T."/>
            <person name="Schwartz J.A."/>
            <person name="Shigenobu S."/>
            <person name="Lundholm N."/>
            <person name="Nishiyama T."/>
            <person name="Yang H."/>
            <person name="Hasebe M."/>
            <person name="Li S."/>
            <person name="Pierce S.K."/>
            <person name="Wang J."/>
        </authorList>
    </citation>
    <scope>NUCLEOTIDE SEQUENCE [LARGE SCALE GENOMIC DNA]</scope>
    <source>
        <strain evidence="3">EC2010</strain>
        <tissue evidence="3">Whole organism of an adult</tissue>
    </source>
</reference>
<dbReference type="PANTHER" id="PTHR22803">
    <property type="entry name" value="MANNOSE, PHOSPHOLIPASE, LECTIN RECEPTOR RELATED"/>
    <property type="match status" value="1"/>
</dbReference>
<evidence type="ECO:0000256" key="1">
    <source>
        <dbReference type="SAM" id="SignalP"/>
    </source>
</evidence>
<dbReference type="Gene3D" id="3.10.100.10">
    <property type="entry name" value="Mannose-Binding Protein A, subunit A"/>
    <property type="match status" value="1"/>
</dbReference>
<dbReference type="AlphaFoldDB" id="A0A3S1AZG8"/>
<feature type="chain" id="PRO_5018709064" description="C-type lectin domain-containing protein" evidence="1">
    <location>
        <begin position="26"/>
        <end position="254"/>
    </location>
</feature>
<accession>A0A3S1AZG8</accession>
<dbReference type="InterPro" id="IPR016187">
    <property type="entry name" value="CTDL_fold"/>
</dbReference>
<comment type="caution">
    <text evidence="3">The sequence shown here is derived from an EMBL/GenBank/DDBJ whole genome shotgun (WGS) entry which is preliminary data.</text>
</comment>
<proteinExistence type="predicted"/>
<keyword evidence="1" id="KW-0732">Signal</keyword>
<dbReference type="PROSITE" id="PS50041">
    <property type="entry name" value="C_TYPE_LECTIN_2"/>
    <property type="match status" value="1"/>
</dbReference>
<name>A0A3S1AZG8_ELYCH</name>
<feature type="signal peptide" evidence="1">
    <location>
        <begin position="1"/>
        <end position="25"/>
    </location>
</feature>
<dbReference type="OrthoDB" id="418245at2759"/>
<gene>
    <name evidence="3" type="ORF">EGW08_021060</name>
</gene>
<dbReference type="SUPFAM" id="SSF56436">
    <property type="entry name" value="C-type lectin-like"/>
    <property type="match status" value="1"/>
</dbReference>
<evidence type="ECO:0000313" key="3">
    <source>
        <dbReference type="EMBL" id="RUS71173.1"/>
    </source>
</evidence>
<dbReference type="InterPro" id="IPR050111">
    <property type="entry name" value="C-type_lectin/snaclec_domain"/>
</dbReference>
<evidence type="ECO:0000313" key="4">
    <source>
        <dbReference type="Proteomes" id="UP000271974"/>
    </source>
</evidence>
<feature type="domain" description="C-type lectin" evidence="2">
    <location>
        <begin position="131"/>
        <end position="240"/>
    </location>
</feature>
<dbReference type="Pfam" id="PF00059">
    <property type="entry name" value="Lectin_C"/>
    <property type="match status" value="1"/>
</dbReference>
<protein>
    <recommendedName>
        <fullName evidence="2">C-type lectin domain-containing protein</fullName>
    </recommendedName>
</protein>
<dbReference type="InterPro" id="IPR001304">
    <property type="entry name" value="C-type_lectin-like"/>
</dbReference>
<keyword evidence="4" id="KW-1185">Reference proteome</keyword>
<dbReference type="SMART" id="SM00034">
    <property type="entry name" value="CLECT"/>
    <property type="match status" value="1"/>
</dbReference>
<organism evidence="3 4">
    <name type="scientific">Elysia chlorotica</name>
    <name type="common">Eastern emerald elysia</name>
    <name type="synonym">Sea slug</name>
    <dbReference type="NCBI Taxonomy" id="188477"/>
    <lineage>
        <taxon>Eukaryota</taxon>
        <taxon>Metazoa</taxon>
        <taxon>Spiralia</taxon>
        <taxon>Lophotrochozoa</taxon>
        <taxon>Mollusca</taxon>
        <taxon>Gastropoda</taxon>
        <taxon>Heterobranchia</taxon>
        <taxon>Euthyneura</taxon>
        <taxon>Panpulmonata</taxon>
        <taxon>Sacoglossa</taxon>
        <taxon>Placobranchoidea</taxon>
        <taxon>Plakobranchidae</taxon>
        <taxon>Elysia</taxon>
    </lineage>
</organism>
<dbReference type="Proteomes" id="UP000271974">
    <property type="component" value="Unassembled WGS sequence"/>
</dbReference>
<dbReference type="InterPro" id="IPR016186">
    <property type="entry name" value="C-type_lectin-like/link_sf"/>
</dbReference>